<keyword evidence="1" id="KW-0805">Transcription regulation</keyword>
<name>A0ABQ3T4Y7_9ACTN</name>
<keyword evidence="2" id="KW-0238">DNA-binding</keyword>
<dbReference type="Pfam" id="PF17874">
    <property type="entry name" value="TPR_MalT"/>
    <property type="match status" value="1"/>
</dbReference>
<keyword evidence="7" id="KW-1185">Reference proteome</keyword>
<dbReference type="EMBL" id="BNED01000005">
    <property type="protein sequence ID" value="GHI75462.1"/>
    <property type="molecule type" value="Genomic_DNA"/>
</dbReference>
<dbReference type="SUPFAM" id="SSF46894">
    <property type="entry name" value="C-terminal effector domain of the bipartite response regulators"/>
    <property type="match status" value="1"/>
</dbReference>
<dbReference type="InterPro" id="IPR059106">
    <property type="entry name" value="WHD_MalT"/>
</dbReference>
<dbReference type="PANTHER" id="PTHR44688:SF16">
    <property type="entry name" value="DNA-BINDING TRANSCRIPTIONAL ACTIVATOR DEVR_DOSR"/>
    <property type="match status" value="1"/>
</dbReference>
<dbReference type="Gene3D" id="1.10.10.10">
    <property type="entry name" value="Winged helix-like DNA-binding domain superfamily/Winged helix DNA-binding domain"/>
    <property type="match status" value="1"/>
</dbReference>
<dbReference type="Pfam" id="PF25873">
    <property type="entry name" value="WHD_MalT"/>
    <property type="match status" value="1"/>
</dbReference>
<dbReference type="PRINTS" id="PR00038">
    <property type="entry name" value="HTHLUXR"/>
</dbReference>
<evidence type="ECO:0000313" key="7">
    <source>
        <dbReference type="Proteomes" id="UP000608522"/>
    </source>
</evidence>
<dbReference type="SUPFAM" id="SSF52540">
    <property type="entry name" value="P-loop containing nucleoside triphosphate hydrolases"/>
    <property type="match status" value="1"/>
</dbReference>
<dbReference type="Gene3D" id="3.40.50.300">
    <property type="entry name" value="P-loop containing nucleotide triphosphate hydrolases"/>
    <property type="match status" value="1"/>
</dbReference>
<feature type="compositionally biased region" description="Basic and acidic residues" evidence="4">
    <location>
        <begin position="1"/>
        <end position="10"/>
    </location>
</feature>
<dbReference type="InterPro" id="IPR027417">
    <property type="entry name" value="P-loop_NTPase"/>
</dbReference>
<reference evidence="7" key="1">
    <citation type="submission" date="2023-07" db="EMBL/GenBank/DDBJ databases">
        <title>Whole genome shotgun sequence of Streptomyces spororaveus NBRC 15456.</title>
        <authorList>
            <person name="Komaki H."/>
            <person name="Tamura T."/>
        </authorList>
    </citation>
    <scope>NUCLEOTIDE SEQUENCE [LARGE SCALE GENOMIC DNA]</scope>
    <source>
        <strain evidence="7">NBRC 15456</strain>
    </source>
</reference>
<accession>A0ABQ3T4Y7</accession>
<dbReference type="InterPro" id="IPR000792">
    <property type="entry name" value="Tscrpt_reg_LuxR_C"/>
</dbReference>
<dbReference type="InterPro" id="IPR036388">
    <property type="entry name" value="WH-like_DNA-bd_sf"/>
</dbReference>
<feature type="domain" description="HTH luxR-type" evidence="5">
    <location>
        <begin position="851"/>
        <end position="918"/>
    </location>
</feature>
<feature type="region of interest" description="Disordered" evidence="4">
    <location>
        <begin position="1"/>
        <end position="26"/>
    </location>
</feature>
<evidence type="ECO:0000256" key="1">
    <source>
        <dbReference type="ARBA" id="ARBA00023015"/>
    </source>
</evidence>
<gene>
    <name evidence="6" type="ORF">Sspor_10230</name>
</gene>
<proteinExistence type="predicted"/>
<evidence type="ECO:0000256" key="3">
    <source>
        <dbReference type="ARBA" id="ARBA00023163"/>
    </source>
</evidence>
<organism evidence="6 7">
    <name type="scientific">Streptomyces spororaveus</name>
    <dbReference type="NCBI Taxonomy" id="284039"/>
    <lineage>
        <taxon>Bacteria</taxon>
        <taxon>Bacillati</taxon>
        <taxon>Actinomycetota</taxon>
        <taxon>Actinomycetes</taxon>
        <taxon>Kitasatosporales</taxon>
        <taxon>Streptomycetaceae</taxon>
        <taxon>Streptomyces</taxon>
    </lineage>
</organism>
<dbReference type="PROSITE" id="PS50043">
    <property type="entry name" value="HTH_LUXR_2"/>
    <property type="match status" value="1"/>
</dbReference>
<dbReference type="Gene3D" id="1.25.40.10">
    <property type="entry name" value="Tetratricopeptide repeat domain"/>
    <property type="match status" value="1"/>
</dbReference>
<dbReference type="Proteomes" id="UP000608522">
    <property type="component" value="Unassembled WGS sequence"/>
</dbReference>
<comment type="caution">
    <text evidence="6">The sequence shown here is derived from an EMBL/GenBank/DDBJ whole genome shotgun (WGS) entry which is preliminary data.</text>
</comment>
<dbReference type="InterPro" id="IPR016032">
    <property type="entry name" value="Sig_transdc_resp-reg_C-effctor"/>
</dbReference>
<evidence type="ECO:0000256" key="2">
    <source>
        <dbReference type="ARBA" id="ARBA00023125"/>
    </source>
</evidence>
<keyword evidence="3" id="KW-0804">Transcription</keyword>
<dbReference type="InterPro" id="IPR011990">
    <property type="entry name" value="TPR-like_helical_dom_sf"/>
</dbReference>
<evidence type="ECO:0000256" key="4">
    <source>
        <dbReference type="SAM" id="MobiDB-lite"/>
    </source>
</evidence>
<evidence type="ECO:0000259" key="5">
    <source>
        <dbReference type="PROSITE" id="PS50043"/>
    </source>
</evidence>
<dbReference type="CDD" id="cd06170">
    <property type="entry name" value="LuxR_C_like"/>
    <property type="match status" value="1"/>
</dbReference>
<dbReference type="InterPro" id="IPR041617">
    <property type="entry name" value="TPR_MalT"/>
</dbReference>
<dbReference type="Pfam" id="PF00196">
    <property type="entry name" value="GerE"/>
    <property type="match status" value="1"/>
</dbReference>
<dbReference type="SMART" id="SM00421">
    <property type="entry name" value="HTH_LUXR"/>
    <property type="match status" value="1"/>
</dbReference>
<sequence>MITTDHRFSGERGPITVRTPAGTPVTSMDHRAPTGDPMLTARFSPPAVPKLLVHRPELLGRLTAGAQGPLTLINGPAGSGKTVLTAHWAAGGRATRPPMWLTVEPDDAPGAFWAYVLEALQRGGAALPDAVGRPTRAEGVTRSFLVRLADGLAASPRPAVLVLDQFDTAQPPATTEGLDFVLRHAAGGLRIVLTSRSDTLLPLHRYRAAGEITEIRDTDLRFTDEDAGALLREHGLDISPAGIRLLGERTEGWAAGVRLCALAMQRSADPEAFLRQFAADRTTIADYLLTEVLDAQPPPTQDLLLRVCVTDRVHPDLADALTGRDDGARTLAGLARDNAFLEQIDASAWYRLHPLFAEVLRAHLRQRCPGLEPRLHARAARWLARTGRLTEAVLQGAAAGDWQFAAAQLVDNLAMGRLLTGLEADQLGRAFAGMPPGTAGVAPALVDAACRLAEQDLSGCEAGLRRVDAALADASPTDASRAETHGPAARFGRAFLGVLAARPADDVTATERAVADADRLLRELPPPLLAERPELRPLLLAQLGAVELGAGRLDRAESALTAAVAACGQPGTELPLCGALGSLALTELLRGRLRQAAEHARASLAVAERSALPPEHRAGTDHLVLAGVAVEQDDLRTARHHLDLATAARGPRPDPAIATRAAVIGARITAAEGDPDAALAALRAVDREGLPAWAADELAVAESAVHLARGEAAAALGVLDAVEAPDGDRPEHALARARALLAAGRDVCAARALAGVPGDEGATTPVRAHARLLRAQIAEAQGDSRAAHRHLGEALALARPEELRRMFAESGSWVRRALRQDPRSARSHGWLTHRAPARTARAAQAGGPHADGRAPVVEPLSAREAEVLRKAAELLSTEEIAAELYVSANTVKTHLKSIYRKLCVTRRSEAVHRAQDLGML</sequence>
<protein>
    <submittedName>
        <fullName evidence="6">Transcriptional regulator</fullName>
    </submittedName>
</protein>
<dbReference type="PANTHER" id="PTHR44688">
    <property type="entry name" value="DNA-BINDING TRANSCRIPTIONAL ACTIVATOR DEVR_DOSR"/>
    <property type="match status" value="1"/>
</dbReference>
<evidence type="ECO:0000313" key="6">
    <source>
        <dbReference type="EMBL" id="GHI75462.1"/>
    </source>
</evidence>